<dbReference type="PANTHER" id="PTHR33991:SF1">
    <property type="entry name" value="DNA REPAIR PROTEIN RECO"/>
    <property type="match status" value="1"/>
</dbReference>
<accession>A0A239WAY8</accession>
<evidence type="ECO:0000256" key="5">
    <source>
        <dbReference type="ARBA" id="ARBA00023204"/>
    </source>
</evidence>
<evidence type="ECO:0000256" key="3">
    <source>
        <dbReference type="ARBA" id="ARBA00022763"/>
    </source>
</evidence>
<keyword evidence="3 7" id="KW-0227">DNA damage</keyword>
<dbReference type="EMBL" id="LT906454">
    <property type="protein sequence ID" value="SNV31661.1"/>
    <property type="molecule type" value="Genomic_DNA"/>
</dbReference>
<dbReference type="GO" id="GO:0006302">
    <property type="term" value="P:double-strand break repair"/>
    <property type="evidence" value="ECO:0007669"/>
    <property type="project" value="TreeGrafter"/>
</dbReference>
<dbReference type="Proteomes" id="UP000215144">
    <property type="component" value="Chromosome 1"/>
</dbReference>
<dbReference type="HAMAP" id="MF_00201">
    <property type="entry name" value="RecO"/>
    <property type="match status" value="1"/>
</dbReference>
<dbReference type="InterPro" id="IPR022572">
    <property type="entry name" value="DNA_rep/recomb_RecO_N"/>
</dbReference>
<dbReference type="SUPFAM" id="SSF50249">
    <property type="entry name" value="Nucleic acid-binding proteins"/>
    <property type="match status" value="1"/>
</dbReference>
<dbReference type="NCBIfam" id="TIGR00613">
    <property type="entry name" value="reco"/>
    <property type="match status" value="1"/>
</dbReference>
<dbReference type="InterPro" id="IPR003717">
    <property type="entry name" value="RecO"/>
</dbReference>
<evidence type="ECO:0000256" key="4">
    <source>
        <dbReference type="ARBA" id="ARBA00023172"/>
    </source>
</evidence>
<dbReference type="KEGG" id="saco:SAME_00048"/>
<protein>
    <recommendedName>
        <fullName evidence="2 7">DNA repair protein RecO</fullName>
    </recommendedName>
    <alternativeName>
        <fullName evidence="6 7">Recombination protein O</fullName>
    </alternativeName>
</protein>
<dbReference type="Pfam" id="PF11967">
    <property type="entry name" value="RecO_N"/>
    <property type="match status" value="1"/>
</dbReference>
<name>A0A239WAY8_STRAI</name>
<dbReference type="PANTHER" id="PTHR33991">
    <property type="entry name" value="DNA REPAIR PROTEIN RECO"/>
    <property type="match status" value="1"/>
</dbReference>
<dbReference type="Gene3D" id="1.20.1440.120">
    <property type="entry name" value="Recombination protein O, C-terminal domain"/>
    <property type="match status" value="1"/>
</dbReference>
<dbReference type="OrthoDB" id="9797083at2"/>
<reference evidence="9 10" key="1">
    <citation type="submission" date="2017-06" db="EMBL/GenBank/DDBJ databases">
        <authorList>
            <consortium name="Pathogen Informatics"/>
        </authorList>
    </citation>
    <scope>NUCLEOTIDE SEQUENCE [LARGE SCALE GENOMIC DNA]</scope>
    <source>
        <strain evidence="9 10">NCTC11291</strain>
    </source>
</reference>
<keyword evidence="4 7" id="KW-0233">DNA recombination</keyword>
<dbReference type="Gene3D" id="2.40.50.140">
    <property type="entry name" value="Nucleic acid-binding proteins"/>
    <property type="match status" value="1"/>
</dbReference>
<gene>
    <name evidence="7 9" type="primary">recO</name>
    <name evidence="9" type="ORF">SAMEA4504048_00048</name>
</gene>
<evidence type="ECO:0000256" key="6">
    <source>
        <dbReference type="ARBA" id="ARBA00033409"/>
    </source>
</evidence>
<evidence type="ECO:0000256" key="2">
    <source>
        <dbReference type="ARBA" id="ARBA00021310"/>
    </source>
</evidence>
<dbReference type="InterPro" id="IPR012340">
    <property type="entry name" value="NA-bd_OB-fold"/>
</dbReference>
<dbReference type="GO" id="GO:0006310">
    <property type="term" value="P:DNA recombination"/>
    <property type="evidence" value="ECO:0007669"/>
    <property type="project" value="UniProtKB-UniRule"/>
</dbReference>
<dbReference type="Pfam" id="PF02565">
    <property type="entry name" value="RecO_C"/>
    <property type="match status" value="1"/>
</dbReference>
<dbReference type="InterPro" id="IPR037278">
    <property type="entry name" value="ARFGAP/RecO"/>
</dbReference>
<sequence length="251" mass="29432">MINKVSQGIVLYNRDYRESDKLVKIFTETDGKRMFFVKHARKSKLTSVIHPLTMAEFLVKINDNGLSYIDDYSEVNYPKHITDDLFKLAYATYIMALADAAIPDNQPDSALFAFLEKVLSLIEEGLDYEVLTLIFEVQLLHRFGVSLNFHECVFCHRVGLPFDFSFRYAGILCPDHYHEDERRLRLDPNVLYLIDRFHSLSFQDLKHISIKSEMTRKLRDFVDILYEEYVGLHLKSKKFIDDLGKWGDVMK</sequence>
<evidence type="ECO:0000313" key="10">
    <source>
        <dbReference type="Proteomes" id="UP000215144"/>
    </source>
</evidence>
<proteinExistence type="inferred from homology"/>
<dbReference type="InterPro" id="IPR042242">
    <property type="entry name" value="RecO_C"/>
</dbReference>
<keyword evidence="5 7" id="KW-0234">DNA repair</keyword>
<dbReference type="AlphaFoldDB" id="A0A239WAY8"/>
<evidence type="ECO:0000259" key="8">
    <source>
        <dbReference type="Pfam" id="PF11967"/>
    </source>
</evidence>
<evidence type="ECO:0000256" key="1">
    <source>
        <dbReference type="ARBA" id="ARBA00007452"/>
    </source>
</evidence>
<dbReference type="SUPFAM" id="SSF57863">
    <property type="entry name" value="ArfGap/RecO-like zinc finger"/>
    <property type="match status" value="1"/>
</dbReference>
<evidence type="ECO:0000256" key="7">
    <source>
        <dbReference type="HAMAP-Rule" id="MF_00201"/>
    </source>
</evidence>
<evidence type="ECO:0000313" key="9">
    <source>
        <dbReference type="EMBL" id="SNV31661.1"/>
    </source>
</evidence>
<feature type="domain" description="DNA replication/recombination mediator RecO N-terminal" evidence="8">
    <location>
        <begin position="2"/>
        <end position="72"/>
    </location>
</feature>
<comment type="similarity">
    <text evidence="1 7">Belongs to the RecO family.</text>
</comment>
<comment type="function">
    <text evidence="7">Involved in DNA repair and RecF pathway recombination.</text>
</comment>
<organism evidence="9 10">
    <name type="scientific">Streptococcus acidominimus</name>
    <dbReference type="NCBI Taxonomy" id="1326"/>
    <lineage>
        <taxon>Bacteria</taxon>
        <taxon>Bacillati</taxon>
        <taxon>Bacillota</taxon>
        <taxon>Bacilli</taxon>
        <taxon>Lactobacillales</taxon>
        <taxon>Streptococcaceae</taxon>
        <taxon>Streptococcus</taxon>
    </lineage>
</organism>
<dbReference type="RefSeq" id="WP_017770760.1">
    <property type="nucleotide sequence ID" value="NZ_LT906454.1"/>
</dbReference>
<dbReference type="GO" id="GO:0043590">
    <property type="term" value="C:bacterial nucleoid"/>
    <property type="evidence" value="ECO:0007669"/>
    <property type="project" value="TreeGrafter"/>
</dbReference>